<name>A0A6J7WQ11_9CAUD</name>
<protein>
    <submittedName>
        <fullName evidence="1">Uncharacterized protein</fullName>
    </submittedName>
</protein>
<accession>A0A6J7WQ11</accession>
<proteinExistence type="predicted"/>
<organism evidence="1">
    <name type="scientific">uncultured Caudovirales phage</name>
    <dbReference type="NCBI Taxonomy" id="2100421"/>
    <lineage>
        <taxon>Viruses</taxon>
        <taxon>Duplodnaviria</taxon>
        <taxon>Heunggongvirae</taxon>
        <taxon>Uroviricota</taxon>
        <taxon>Caudoviricetes</taxon>
        <taxon>Peduoviridae</taxon>
        <taxon>Maltschvirus</taxon>
        <taxon>Maltschvirus maltsch</taxon>
    </lineage>
</organism>
<reference evidence="1" key="1">
    <citation type="submission" date="2020-05" db="EMBL/GenBank/DDBJ databases">
        <authorList>
            <person name="Chiriac C."/>
            <person name="Salcher M."/>
            <person name="Ghai R."/>
            <person name="Kavagutti S V."/>
        </authorList>
    </citation>
    <scope>NUCLEOTIDE SEQUENCE</scope>
</reference>
<evidence type="ECO:0000313" key="1">
    <source>
        <dbReference type="EMBL" id="CAB5218792.1"/>
    </source>
</evidence>
<sequence length="59" mass="6960">MKIEIDCFDCEATGISKVTDLTCQSCNGTKTLIGYPEELYTDEQLEYYYRWNDYKNSKK</sequence>
<gene>
    <name evidence="1" type="ORF">UFOVP215_9</name>
</gene>
<dbReference type="EMBL" id="LR798266">
    <property type="protein sequence ID" value="CAB5218792.1"/>
    <property type="molecule type" value="Genomic_DNA"/>
</dbReference>